<dbReference type="InterPro" id="IPR036291">
    <property type="entry name" value="NAD(P)-bd_dom_sf"/>
</dbReference>
<dbReference type="InterPro" id="IPR001732">
    <property type="entry name" value="UDP-Glc/GDP-Man_DH_N"/>
</dbReference>
<dbReference type="Pfam" id="PF03721">
    <property type="entry name" value="UDPG_MGDP_dh_N"/>
    <property type="match status" value="1"/>
</dbReference>
<organism evidence="5 6">
    <name type="scientific">Paraconiothyrium brasiliense</name>
    <dbReference type="NCBI Taxonomy" id="300254"/>
    <lineage>
        <taxon>Eukaryota</taxon>
        <taxon>Fungi</taxon>
        <taxon>Dikarya</taxon>
        <taxon>Ascomycota</taxon>
        <taxon>Pezizomycotina</taxon>
        <taxon>Dothideomycetes</taxon>
        <taxon>Pleosporomycetidae</taxon>
        <taxon>Pleosporales</taxon>
        <taxon>Massarineae</taxon>
        <taxon>Didymosphaeriaceae</taxon>
        <taxon>Paraconiothyrium</taxon>
    </lineage>
</organism>
<dbReference type="Proteomes" id="UP001521785">
    <property type="component" value="Unassembled WGS sequence"/>
</dbReference>
<dbReference type="InterPro" id="IPR008927">
    <property type="entry name" value="6-PGluconate_DH-like_C_sf"/>
</dbReference>
<dbReference type="InterPro" id="IPR017476">
    <property type="entry name" value="UDP-Glc/GDP-Man"/>
</dbReference>
<feature type="domain" description="UDP-glucose/GDP-mannose dehydrogenase N-terminal" evidence="4">
    <location>
        <begin position="95"/>
        <end position="221"/>
    </location>
</feature>
<dbReference type="Gene3D" id="3.40.50.720">
    <property type="entry name" value="NAD(P)-binding Rossmann-like Domain"/>
    <property type="match status" value="2"/>
</dbReference>
<dbReference type="Pfam" id="PF00984">
    <property type="entry name" value="UDPG_MGDP_dh"/>
    <property type="match status" value="1"/>
</dbReference>
<comment type="similarity">
    <text evidence="1 2">Belongs to the UDP-glucose/GDP-mannose dehydrogenase family.</text>
</comment>
<keyword evidence="6" id="KW-1185">Reference proteome</keyword>
<dbReference type="NCBIfam" id="TIGR03026">
    <property type="entry name" value="NDP-sugDHase"/>
    <property type="match status" value="1"/>
</dbReference>
<comment type="caution">
    <text evidence="5">The sequence shown here is derived from an EMBL/GenBank/DDBJ whole genome shotgun (WGS) entry which is preliminary data.</text>
</comment>
<dbReference type="InterPro" id="IPR036220">
    <property type="entry name" value="UDP-Glc/GDP-Man_DH_C_sf"/>
</dbReference>
<feature type="domain" description="UDP-glucose/GDP-mannose dehydrogenase dimerisation" evidence="3">
    <location>
        <begin position="242"/>
        <end position="315"/>
    </location>
</feature>
<evidence type="ECO:0000313" key="6">
    <source>
        <dbReference type="Proteomes" id="UP001521785"/>
    </source>
</evidence>
<dbReference type="PIRSF" id="PIRSF500136">
    <property type="entry name" value="UDP_ManNAc_DH"/>
    <property type="match status" value="1"/>
</dbReference>
<reference evidence="5 6" key="1">
    <citation type="submission" date="2024-02" db="EMBL/GenBank/DDBJ databases">
        <title>De novo assembly and annotation of 12 fungi associated with fruit tree decline syndrome in Ontario, Canada.</title>
        <authorList>
            <person name="Sulman M."/>
            <person name="Ellouze W."/>
            <person name="Ilyukhin E."/>
        </authorList>
    </citation>
    <scope>NUCLEOTIDE SEQUENCE [LARGE SCALE GENOMIC DNA]</scope>
    <source>
        <strain evidence="5 6">M42-189</strain>
    </source>
</reference>
<dbReference type="PIRSF" id="PIRSF000124">
    <property type="entry name" value="UDPglc_GDPman_dh"/>
    <property type="match status" value="1"/>
</dbReference>
<proteinExistence type="inferred from homology"/>
<protein>
    <recommendedName>
        <fullName evidence="7">Nucleotide sugar dehydrogenase</fullName>
    </recommendedName>
</protein>
<dbReference type="PANTHER" id="PTHR43491:SF2">
    <property type="entry name" value="UDP-N-ACETYL-D-MANNOSAMINE DEHYDROGENASE"/>
    <property type="match status" value="1"/>
</dbReference>
<sequence length="475" mass="51534">MAVTFTDSMFAEKFMSMEKKPAFTVTTVALPLTPPAEEETGSPLWDVEDPMETDQQKELLPVEPESVVAVIGVGYVGTHLVEAFAGHYNVIAFDLSERRLAEVSKQLAGLPIQFTSNAKDISEASHVLISVPTILKEDKSIDTAYLRSAIATVEKYVKPGSTVVVESSVAVGMTRELVGPLMASKNLKIGMSPERVDPGRTFPAFEDIPKIVSGLDAASLESISTLYGRVFHKLLPVSSPEVAEMTKLYENCQRMVCAAYANEMADACATIGIDAFEVSNAAASKPFGYLPFRPGPGIGGHCIPVNPYYLLSNCSMPLLEHATTMSWQRPADVAKRFVQSLISEPYTPEQPMADPSQLRLLVVGVGFKRGQNVMSNSPGAAIIRTLKSEYNCHVEFADPLVGTDFYNAVPKMDTEAHWNVESLSTFDGIIVSVNQEGLDMDVLANLRNVKVHDYTGTLKNTISGVPTPGAWMKGC</sequence>
<evidence type="ECO:0000259" key="3">
    <source>
        <dbReference type="Pfam" id="PF00984"/>
    </source>
</evidence>
<dbReference type="InterPro" id="IPR028359">
    <property type="entry name" value="UDP_ManNAc/GlcNAc_DH"/>
</dbReference>
<evidence type="ECO:0008006" key="7">
    <source>
        <dbReference type="Google" id="ProtNLM"/>
    </source>
</evidence>
<dbReference type="SUPFAM" id="SSF48179">
    <property type="entry name" value="6-phosphogluconate dehydrogenase C-terminal domain-like"/>
    <property type="match status" value="1"/>
</dbReference>
<evidence type="ECO:0000256" key="1">
    <source>
        <dbReference type="ARBA" id="ARBA00006601"/>
    </source>
</evidence>
<accession>A0ABR3QH96</accession>
<dbReference type="SUPFAM" id="SSF52413">
    <property type="entry name" value="UDP-glucose/GDP-mannose dehydrogenase C-terminal domain"/>
    <property type="match status" value="1"/>
</dbReference>
<dbReference type="EMBL" id="JAKJXO020000025">
    <property type="protein sequence ID" value="KAL1591518.1"/>
    <property type="molecule type" value="Genomic_DNA"/>
</dbReference>
<dbReference type="SUPFAM" id="SSF51735">
    <property type="entry name" value="NAD(P)-binding Rossmann-fold domains"/>
    <property type="match status" value="1"/>
</dbReference>
<dbReference type="InterPro" id="IPR014026">
    <property type="entry name" value="UDP-Glc/GDP-Man_DH_dimer"/>
</dbReference>
<evidence type="ECO:0000313" key="5">
    <source>
        <dbReference type="EMBL" id="KAL1591518.1"/>
    </source>
</evidence>
<evidence type="ECO:0000259" key="4">
    <source>
        <dbReference type="Pfam" id="PF03721"/>
    </source>
</evidence>
<dbReference type="PANTHER" id="PTHR43491">
    <property type="entry name" value="UDP-N-ACETYL-D-MANNOSAMINE DEHYDROGENASE"/>
    <property type="match status" value="1"/>
</dbReference>
<gene>
    <name evidence="5" type="ORF">SLS60_011910</name>
</gene>
<evidence type="ECO:0000256" key="2">
    <source>
        <dbReference type="PIRNR" id="PIRNR000124"/>
    </source>
</evidence>
<name>A0ABR3QH96_9PLEO</name>